<keyword evidence="2" id="KW-1185">Reference proteome</keyword>
<evidence type="ECO:0008006" key="3">
    <source>
        <dbReference type="Google" id="ProtNLM"/>
    </source>
</evidence>
<name>A0A6S4PA39_9CAUD</name>
<dbReference type="Proteomes" id="UP000504913">
    <property type="component" value="Segment"/>
</dbReference>
<evidence type="ECO:0000313" key="1">
    <source>
        <dbReference type="EMBL" id="BAQ94372.1"/>
    </source>
</evidence>
<dbReference type="GeneID" id="55412278"/>
<protein>
    <recommendedName>
        <fullName evidence="3">Helix-turn-helix domain-containing protein</fullName>
    </recommendedName>
</protein>
<sequence length="141" mass="15290">MGVKLAGSCPRMQEAFALGRECGAVYAVMWEAAWHDDRGSFGGTTQMSHKALADICGMSSKTVIKAVDLLMDDGLISCEGMTFSWGGGSQKRIYRVTHPDQLEAARAAIETMGDALLPSDRARAKRGEKREVEYALACEDL</sequence>
<dbReference type="InterPro" id="IPR036390">
    <property type="entry name" value="WH_DNA-bd_sf"/>
</dbReference>
<dbReference type="RefSeq" id="YP_009777628.1">
    <property type="nucleotide sequence ID" value="NC_047700.1"/>
</dbReference>
<reference evidence="1 2" key="1">
    <citation type="journal article" date="2013" name="PLoS Genet.">
        <title>Expanding the Marine Virosphere Using Metagenomics.</title>
        <authorList>
            <person name="Mizuno C.M."/>
            <person name="Rodriguez-Valera F."/>
            <person name="Kimes N.E."/>
            <person name="Ghai R."/>
        </authorList>
    </citation>
    <scope>NUCLEOTIDE SEQUENCE [LARGE SCALE GENOMIC DNA]</scope>
    <source>
        <strain evidence="1">UvMED-CGR-C79-MedDCM-OCT-S37-C6</strain>
    </source>
</reference>
<dbReference type="KEGG" id="vg:55412278"/>
<evidence type="ECO:0000313" key="2">
    <source>
        <dbReference type="Proteomes" id="UP000504913"/>
    </source>
</evidence>
<dbReference type="EMBL" id="AP013546">
    <property type="protein sequence ID" value="BAQ94372.1"/>
    <property type="molecule type" value="Genomic_DNA"/>
</dbReference>
<proteinExistence type="predicted"/>
<dbReference type="SUPFAM" id="SSF46785">
    <property type="entry name" value="Winged helix' DNA-binding domain"/>
    <property type="match status" value="1"/>
</dbReference>
<accession>A0A6S4PA39</accession>
<organism evidence="1 2">
    <name type="scientific">uncultured phage_MedDCM-OCT-S37-C6</name>
    <dbReference type="NCBI Taxonomy" id="2740804"/>
    <lineage>
        <taxon>Viruses</taxon>
        <taxon>Duplodnaviria</taxon>
        <taxon>Heunggongvirae</taxon>
        <taxon>Uroviricota</taxon>
        <taxon>Caudoviricetes</taxon>
        <taxon>Autographivirales</taxon>
        <taxon>Oinezvirus</taxon>
        <taxon>Oinezvirus S37C6</taxon>
    </lineage>
</organism>